<organism evidence="1 2">
    <name type="scientific">[Candida] jaroonii</name>
    <dbReference type="NCBI Taxonomy" id="467808"/>
    <lineage>
        <taxon>Eukaryota</taxon>
        <taxon>Fungi</taxon>
        <taxon>Dikarya</taxon>
        <taxon>Ascomycota</taxon>
        <taxon>Saccharomycotina</taxon>
        <taxon>Pichiomycetes</taxon>
        <taxon>Debaryomycetaceae</taxon>
        <taxon>Yamadazyma</taxon>
    </lineage>
</organism>
<keyword evidence="2" id="KW-1185">Reference proteome</keyword>
<evidence type="ECO:0000313" key="1">
    <source>
        <dbReference type="EMBL" id="CAH6719713.1"/>
    </source>
</evidence>
<proteinExistence type="predicted"/>
<dbReference type="Proteomes" id="UP001152531">
    <property type="component" value="Unassembled WGS sequence"/>
</dbReference>
<reference evidence="1" key="1">
    <citation type="submission" date="2022-06" db="EMBL/GenBank/DDBJ databases">
        <authorList>
            <person name="Legras J.-L."/>
            <person name="Devillers H."/>
            <person name="Grondin C."/>
        </authorList>
    </citation>
    <scope>NUCLEOTIDE SEQUENCE</scope>
    <source>
        <strain evidence="1">CLIB 1444</strain>
    </source>
</reference>
<dbReference type="EMBL" id="CALSDN010000002">
    <property type="protein sequence ID" value="CAH6719713.1"/>
    <property type="molecule type" value="Genomic_DNA"/>
</dbReference>
<name>A0ACA9Y4J4_9ASCO</name>
<evidence type="ECO:0000313" key="2">
    <source>
        <dbReference type="Proteomes" id="UP001152531"/>
    </source>
</evidence>
<protein>
    <submittedName>
        <fullName evidence="1">Uncharacterized protein</fullName>
    </submittedName>
</protein>
<accession>A0ACA9Y4J4</accession>
<sequence>MTTEDLTEPISESFLHLSQDTEDVSDSSLKSNSFDTSHLMDLVKKFDNQAIASDSEEDLVSAMGSPRAKKIRNPKEKTDDDKHEYDFEINDDTEIDLIDEKPFTSHSTPISKTFKPKIRVDDLASLIQPLLKEEFKDFKESIRKVIQDANEIQHINEENQHKTHSSNNQNQNQDYKHPQDVQNTPYETHKSDDSLINNDYQSFQNNYTSNYKTETSSSTPPIPSQANNMKPIYTNNPRVHVSIPTPVSSLNSRSGSSNDEEIRFLKEEIKNLNETNSKLRLEVLNFRNNEVTELRTLNNQLTHKLNESKKYNQELKNEMDYLSKNSGNPTQEVNEGFEELKKKYAKEIGDATKMINLDSLNGNFKKFYSKLNLSEIDELSKVEMSNLIKNILLTLLLDFRKLPDNLQALTRFLKISNQFVDNVHDILYDNDFKPSFHINNDDNNDVVNYHKCLNDMVGLIKPNR</sequence>
<comment type="caution">
    <text evidence="1">The sequence shown here is derived from an EMBL/GenBank/DDBJ whole genome shotgun (WGS) entry which is preliminary data.</text>
</comment>
<gene>
    <name evidence="1" type="ORF">CLIB1444_02S14840</name>
</gene>